<proteinExistence type="predicted"/>
<name>A0A1H8NYN0_9FLAO</name>
<dbReference type="EMBL" id="FODN01000005">
    <property type="protein sequence ID" value="SEO34438.1"/>
    <property type="molecule type" value="Genomic_DNA"/>
</dbReference>
<reference evidence="2" key="1">
    <citation type="submission" date="2016-10" db="EMBL/GenBank/DDBJ databases">
        <authorList>
            <person name="Varghese N."/>
            <person name="Submissions S."/>
        </authorList>
    </citation>
    <scope>NUCLEOTIDE SEQUENCE [LARGE SCALE GENOMIC DNA]</scope>
    <source>
        <strain evidence="2">CGMCC 1.8704</strain>
    </source>
</reference>
<sequence length="284" mass="32352">MLPSFNRIIQPTNRLKKRTNNTIKKKFNRIVCFLLMSTYFINAQNTDNALQGYYVAQSDTLMYSHFEFDGNGKVDIMGMGKGDYFTKGDSLIIFPDKSIFKFKIKENSLIGTSDWVSNGVWTKKDTLVINNRKNENSAKKTAELLHEYYRINKNMNQLELLLDNNITNHTAKIKDLCDRGLGKACLDNFGLILVNDYGGIASLLNTDSNNEFKKITENPEIIALGNKIIAMGEMEGHTVLGSYYYLIGEKNKAKLEWEKGAKKGSMKSSLAIYEVEFEKENNEK</sequence>
<keyword evidence="2" id="KW-1185">Reference proteome</keyword>
<dbReference type="STRING" id="604089.SAMN04487942_2510"/>
<accession>A0A1H8NYN0</accession>
<dbReference type="AlphaFoldDB" id="A0A1H8NYN0"/>
<evidence type="ECO:0000313" key="2">
    <source>
        <dbReference type="Proteomes" id="UP000198657"/>
    </source>
</evidence>
<protein>
    <submittedName>
        <fullName evidence="1">Uncharacterized protein</fullName>
    </submittedName>
</protein>
<dbReference type="RefSeq" id="WP_244273284.1">
    <property type="nucleotide sequence ID" value="NZ_CBCSFM010000010.1"/>
</dbReference>
<gene>
    <name evidence="1" type="ORF">SAMN04487942_2510</name>
</gene>
<evidence type="ECO:0000313" key="1">
    <source>
        <dbReference type="EMBL" id="SEO34438.1"/>
    </source>
</evidence>
<organism evidence="1 2">
    <name type="scientific">Flavobacterium sinopsychrotolerans</name>
    <dbReference type="NCBI Taxonomy" id="604089"/>
    <lineage>
        <taxon>Bacteria</taxon>
        <taxon>Pseudomonadati</taxon>
        <taxon>Bacteroidota</taxon>
        <taxon>Flavobacteriia</taxon>
        <taxon>Flavobacteriales</taxon>
        <taxon>Flavobacteriaceae</taxon>
        <taxon>Flavobacterium</taxon>
    </lineage>
</organism>
<dbReference type="Proteomes" id="UP000198657">
    <property type="component" value="Unassembled WGS sequence"/>
</dbReference>